<reference evidence="2" key="1">
    <citation type="journal article" date="2022" name="Int. J. Syst. Evol. Microbiol.">
        <title>Anaeromyxobacter oryzae sp. nov., Anaeromyxobacter diazotrophicus sp. nov. and Anaeromyxobacter paludicola sp. nov., isolated from paddy soils.</title>
        <authorList>
            <person name="Itoh H."/>
            <person name="Xu Z."/>
            <person name="Mise K."/>
            <person name="Masuda Y."/>
            <person name="Ushijima N."/>
            <person name="Hayakawa C."/>
            <person name="Shiratori Y."/>
            <person name="Senoo K."/>
        </authorList>
    </citation>
    <scope>NUCLEOTIDE SEQUENCE [LARGE SCALE GENOMIC DNA]</scope>
    <source>
        <strain evidence="2">Red232</strain>
    </source>
</reference>
<protein>
    <submittedName>
        <fullName evidence="1">Uncharacterized protein</fullName>
    </submittedName>
</protein>
<evidence type="ECO:0000313" key="1">
    <source>
        <dbReference type="EMBL" id="BDG01690.1"/>
    </source>
</evidence>
<sequence>MPEPSPSEWLSVSEWQARTGMPLAPGAPVKSVEIWRCVFAVGYSSVTAETWTYHAVYVSRTPLKGAPSWCTEGFIFNSNPNDELEPVVDIARHPYLPAIVYAYSTHSWASNLPPNSITIRQVSVVNGETLHLSGLLPYFLFDGDIYRRGGAALESVALDAFGTLTVTGQKSGAFDGEVGSGPYFTATYAGFLFDPAPGPVPSSVVAHE</sequence>
<accession>A0ABM7WQF9</accession>
<keyword evidence="2" id="KW-1185">Reference proteome</keyword>
<name>A0ABM7WQF9_9BACT</name>
<dbReference type="EMBL" id="AP025591">
    <property type="protein sequence ID" value="BDG01690.1"/>
    <property type="molecule type" value="Genomic_DNA"/>
</dbReference>
<dbReference type="Proteomes" id="UP001162891">
    <property type="component" value="Chromosome"/>
</dbReference>
<gene>
    <name evidence="1" type="ORF">AMOR_06860</name>
</gene>
<dbReference type="RefSeq" id="WP_248358446.1">
    <property type="nucleotide sequence ID" value="NZ_AP025591.1"/>
</dbReference>
<organism evidence="1 2">
    <name type="scientific">Anaeromyxobacter oryzae</name>
    <dbReference type="NCBI Taxonomy" id="2918170"/>
    <lineage>
        <taxon>Bacteria</taxon>
        <taxon>Pseudomonadati</taxon>
        <taxon>Myxococcota</taxon>
        <taxon>Myxococcia</taxon>
        <taxon>Myxococcales</taxon>
        <taxon>Cystobacterineae</taxon>
        <taxon>Anaeromyxobacteraceae</taxon>
        <taxon>Anaeromyxobacter</taxon>
    </lineage>
</organism>
<proteinExistence type="predicted"/>
<evidence type="ECO:0000313" key="2">
    <source>
        <dbReference type="Proteomes" id="UP001162891"/>
    </source>
</evidence>